<dbReference type="Proteomes" id="UP000263642">
    <property type="component" value="Unassembled WGS sequence"/>
</dbReference>
<evidence type="ECO:0000313" key="2">
    <source>
        <dbReference type="Proteomes" id="UP000263642"/>
    </source>
</evidence>
<accession>A0A3D3QYM2</accession>
<sequence>ASHLKPGEQVQTLAGLKQVASITPHPGNETVYNLEVQGEHVYLVGSLGTLVHNNYKTTFNNMYPHLKDKVVVHHRIEQQVLTRFKGLFTRSEIDDLKNLRGIPKNINSRIHLSEIRVKWNQFYRGNPNPSRDDIIKFADKLDLEYGNQFLPPLF</sequence>
<name>A0A3D3QYM2_9PLAN</name>
<gene>
    <name evidence="1" type="ORF">DIT97_00285</name>
</gene>
<dbReference type="InterPro" id="IPR030934">
    <property type="entry name" value="Intein_C"/>
</dbReference>
<reference evidence="1 2" key="1">
    <citation type="journal article" date="2018" name="Nat. Biotechnol.">
        <title>A standardized bacterial taxonomy based on genome phylogeny substantially revises the tree of life.</title>
        <authorList>
            <person name="Parks D.H."/>
            <person name="Chuvochina M."/>
            <person name="Waite D.W."/>
            <person name="Rinke C."/>
            <person name="Skarshewski A."/>
            <person name="Chaumeil P.A."/>
            <person name="Hugenholtz P."/>
        </authorList>
    </citation>
    <scope>NUCLEOTIDE SEQUENCE [LARGE SCALE GENOMIC DNA]</scope>
    <source>
        <strain evidence="1">UBA9375</strain>
    </source>
</reference>
<dbReference type="SUPFAM" id="SSF51294">
    <property type="entry name" value="Hedgehog/intein (Hint) domain"/>
    <property type="match status" value="1"/>
</dbReference>
<dbReference type="Gene3D" id="2.170.16.10">
    <property type="entry name" value="Hedgehog/Intein (Hint) domain"/>
    <property type="match status" value="1"/>
</dbReference>
<dbReference type="PROSITE" id="PS50818">
    <property type="entry name" value="INTEIN_C_TER"/>
    <property type="match status" value="1"/>
</dbReference>
<comment type="caution">
    <text evidence="1">The sequence shown here is derived from an EMBL/GenBank/DDBJ whole genome shotgun (WGS) entry which is preliminary data.</text>
</comment>
<evidence type="ECO:0000313" key="1">
    <source>
        <dbReference type="EMBL" id="HCO21569.1"/>
    </source>
</evidence>
<dbReference type="NCBIfam" id="TIGR01443">
    <property type="entry name" value="intein_Cterm"/>
    <property type="match status" value="1"/>
</dbReference>
<feature type="non-terminal residue" evidence="1">
    <location>
        <position position="1"/>
    </location>
</feature>
<proteinExistence type="predicted"/>
<dbReference type="InterPro" id="IPR036844">
    <property type="entry name" value="Hint_dom_sf"/>
</dbReference>
<organism evidence="1 2">
    <name type="scientific">Gimesia maris</name>
    <dbReference type="NCBI Taxonomy" id="122"/>
    <lineage>
        <taxon>Bacteria</taxon>
        <taxon>Pseudomonadati</taxon>
        <taxon>Planctomycetota</taxon>
        <taxon>Planctomycetia</taxon>
        <taxon>Planctomycetales</taxon>
        <taxon>Planctomycetaceae</taxon>
        <taxon>Gimesia</taxon>
    </lineage>
</organism>
<dbReference type="EMBL" id="DQAY01000006">
    <property type="protein sequence ID" value="HCO21569.1"/>
    <property type="molecule type" value="Genomic_DNA"/>
</dbReference>
<dbReference type="AlphaFoldDB" id="A0A3D3QYM2"/>
<protein>
    <submittedName>
        <fullName evidence="1">Uncharacterized protein</fullName>
    </submittedName>
</protein>